<keyword evidence="2" id="KW-1185">Reference proteome</keyword>
<name>A0A7W8ITA0_9BACL</name>
<dbReference type="Proteomes" id="UP000520011">
    <property type="component" value="Unassembled WGS sequence"/>
</dbReference>
<proteinExistence type="predicted"/>
<reference evidence="1 2" key="1">
    <citation type="submission" date="2020-08" db="EMBL/GenBank/DDBJ databases">
        <title>Genomic Encyclopedia of Type Strains, Phase IV (KMG-IV): sequencing the most valuable type-strain genomes for metagenomic binning, comparative biology and taxonomic classification.</title>
        <authorList>
            <person name="Goeker M."/>
        </authorList>
    </citation>
    <scope>NUCLEOTIDE SEQUENCE [LARGE SCALE GENOMIC DNA]</scope>
    <source>
        <strain evidence="1 2">DSM 16325</strain>
    </source>
</reference>
<evidence type="ECO:0000313" key="1">
    <source>
        <dbReference type="EMBL" id="MBB5326207.1"/>
    </source>
</evidence>
<organism evidence="1 2">
    <name type="scientific">Anoxybacteroides tepidamans</name>
    <dbReference type="NCBI Taxonomy" id="265948"/>
    <lineage>
        <taxon>Bacteria</taxon>
        <taxon>Bacillati</taxon>
        <taxon>Bacillota</taxon>
        <taxon>Bacilli</taxon>
        <taxon>Bacillales</taxon>
        <taxon>Anoxybacillaceae</taxon>
        <taxon>Anoxybacteroides</taxon>
    </lineage>
</organism>
<accession>A0A7W8ITA0</accession>
<protein>
    <submittedName>
        <fullName evidence="1">Uncharacterized protein</fullName>
    </submittedName>
</protein>
<sequence length="74" mass="8708">MKLDDLAIVSLVSVFESLVLEYVTQMISFPKKKEALTVFEENWIRYAKNQVERGRFTDILIYSKGRLIHSWLVT</sequence>
<comment type="caution">
    <text evidence="1">The sequence shown here is derived from an EMBL/GenBank/DDBJ whole genome shotgun (WGS) entry which is preliminary data.</text>
</comment>
<evidence type="ECO:0000313" key="2">
    <source>
        <dbReference type="Proteomes" id="UP000520011"/>
    </source>
</evidence>
<dbReference type="RefSeq" id="WP_183256368.1">
    <property type="nucleotide sequence ID" value="NZ_JACHEP010000032.1"/>
</dbReference>
<dbReference type="AlphaFoldDB" id="A0A7W8ITA0"/>
<dbReference type="EMBL" id="JACHEP010000032">
    <property type="protein sequence ID" value="MBB5326207.1"/>
    <property type="molecule type" value="Genomic_DNA"/>
</dbReference>
<gene>
    <name evidence="1" type="ORF">HNQ34_003326</name>
</gene>